<evidence type="ECO:0000256" key="2">
    <source>
        <dbReference type="ARBA" id="ARBA00004651"/>
    </source>
</evidence>
<comment type="subcellular location">
    <subcellularLocation>
        <location evidence="2">Cell membrane</location>
        <topology evidence="2">Multi-pass membrane protein</topology>
    </subcellularLocation>
</comment>
<dbReference type="Pfam" id="PF03739">
    <property type="entry name" value="LptF_LptG"/>
    <property type="match status" value="1"/>
</dbReference>
<dbReference type="NCBIfam" id="TIGR04408">
    <property type="entry name" value="LptG_lptG"/>
    <property type="match status" value="1"/>
</dbReference>
<feature type="transmembrane region" description="Helical" evidence="9">
    <location>
        <begin position="332"/>
        <end position="351"/>
    </location>
</feature>
<accession>A0A5Q0BHC1</accession>
<keyword evidence="5 9" id="KW-0812">Transmembrane</keyword>
<feature type="transmembrane region" description="Helical" evidence="9">
    <location>
        <begin position="273"/>
        <end position="291"/>
    </location>
</feature>
<dbReference type="GO" id="GO:0043190">
    <property type="term" value="C:ATP-binding cassette (ABC) transporter complex"/>
    <property type="evidence" value="ECO:0007669"/>
    <property type="project" value="InterPro"/>
</dbReference>
<evidence type="ECO:0000256" key="6">
    <source>
        <dbReference type="ARBA" id="ARBA00022989"/>
    </source>
</evidence>
<evidence type="ECO:0000256" key="7">
    <source>
        <dbReference type="ARBA" id="ARBA00023136"/>
    </source>
</evidence>
<dbReference type="KEGG" id="mmob:F6R98_10160"/>
<feature type="transmembrane region" description="Helical" evidence="9">
    <location>
        <begin position="12"/>
        <end position="32"/>
    </location>
</feature>
<protein>
    <submittedName>
        <fullName evidence="10">LPS export ABC transporter permease LptG</fullName>
    </submittedName>
</protein>
<keyword evidence="7 9" id="KW-0472">Membrane</keyword>
<evidence type="ECO:0000313" key="11">
    <source>
        <dbReference type="Proteomes" id="UP000325755"/>
    </source>
</evidence>
<dbReference type="FunCoup" id="A0A5Q0BHC1">
    <property type="interactions" value="213"/>
</dbReference>
<dbReference type="GO" id="GO:0055085">
    <property type="term" value="P:transmembrane transport"/>
    <property type="evidence" value="ECO:0007669"/>
    <property type="project" value="InterPro"/>
</dbReference>
<dbReference type="OrthoDB" id="9776227at2"/>
<keyword evidence="6 9" id="KW-1133">Transmembrane helix</keyword>
<keyword evidence="4" id="KW-1003">Cell membrane</keyword>
<feature type="transmembrane region" description="Helical" evidence="9">
    <location>
        <begin position="94"/>
        <end position="117"/>
    </location>
</feature>
<evidence type="ECO:0000256" key="3">
    <source>
        <dbReference type="ARBA" id="ARBA00007725"/>
    </source>
</evidence>
<evidence type="ECO:0000256" key="4">
    <source>
        <dbReference type="ARBA" id="ARBA00022475"/>
    </source>
</evidence>
<dbReference type="InterPro" id="IPR030923">
    <property type="entry name" value="LptG"/>
</dbReference>
<feature type="transmembrane region" description="Helical" evidence="9">
    <location>
        <begin position="303"/>
        <end position="320"/>
    </location>
</feature>
<dbReference type="PANTHER" id="PTHR33529">
    <property type="entry name" value="SLR0882 PROTEIN-RELATED"/>
    <property type="match status" value="1"/>
</dbReference>
<proteinExistence type="inferred from homology"/>
<evidence type="ECO:0000256" key="1">
    <source>
        <dbReference type="ARBA" id="ARBA00002265"/>
    </source>
</evidence>
<evidence type="ECO:0000313" key="10">
    <source>
        <dbReference type="EMBL" id="QFY42929.1"/>
    </source>
</evidence>
<organism evidence="10 11">
    <name type="scientific">Candidatus Methylospira mobilis</name>
    <dbReference type="NCBI Taxonomy" id="1808979"/>
    <lineage>
        <taxon>Bacteria</taxon>
        <taxon>Pseudomonadati</taxon>
        <taxon>Pseudomonadota</taxon>
        <taxon>Gammaproteobacteria</taxon>
        <taxon>Methylococcales</taxon>
        <taxon>Methylococcaceae</taxon>
        <taxon>Candidatus Methylospira</taxon>
    </lineage>
</organism>
<evidence type="ECO:0000256" key="5">
    <source>
        <dbReference type="ARBA" id="ARBA00022692"/>
    </source>
</evidence>
<name>A0A5Q0BHC1_9GAMM</name>
<reference evidence="10 11" key="1">
    <citation type="submission" date="2019-09" db="EMBL/GenBank/DDBJ databases">
        <title>Ecophysiology of the spiral-shaped methanotroph Methylospira mobilis as revealed by the complete genome sequence.</title>
        <authorList>
            <person name="Oshkin I.Y."/>
            <person name="Dedysh S.N."/>
            <person name="Miroshnikov K."/>
            <person name="Danilova O.V."/>
            <person name="Hakobyan A."/>
            <person name="Liesack W."/>
        </authorList>
    </citation>
    <scope>NUCLEOTIDE SEQUENCE [LARGE SCALE GENOMIC DNA]</scope>
    <source>
        <strain evidence="10 11">Shm1</strain>
    </source>
</reference>
<feature type="transmembrane region" description="Helical" evidence="9">
    <location>
        <begin position="64"/>
        <end position="82"/>
    </location>
</feature>
<evidence type="ECO:0000256" key="8">
    <source>
        <dbReference type="ARBA" id="ARBA00026081"/>
    </source>
</evidence>
<dbReference type="InterPro" id="IPR005495">
    <property type="entry name" value="LptG/LptF_permease"/>
</dbReference>
<dbReference type="InParanoid" id="A0A5Q0BHC1"/>
<dbReference type="GO" id="GO:0015920">
    <property type="term" value="P:lipopolysaccharide transport"/>
    <property type="evidence" value="ECO:0007669"/>
    <property type="project" value="TreeGrafter"/>
</dbReference>
<dbReference type="Proteomes" id="UP000325755">
    <property type="component" value="Chromosome"/>
</dbReference>
<gene>
    <name evidence="10" type="primary">lptG</name>
    <name evidence="10" type="ORF">F6R98_10160</name>
</gene>
<comment type="function">
    <text evidence="1">Part of the ABC transporter complex LptBFG involved in the translocation of lipopolysaccharide (LPS) from the inner membrane to the outer membrane.</text>
</comment>
<comment type="subunit">
    <text evidence="8">Component of the lipopolysaccharide transport and assembly complex. The LptBFG transporter is composed of two ATP-binding proteins (LptB) and two transmembrane proteins (LptF and LptG).</text>
</comment>
<dbReference type="PANTHER" id="PTHR33529:SF2">
    <property type="entry name" value="LIPOPOLYSACCHARIDE EXPORT SYSTEM PERMEASE PROTEIN LPTG"/>
    <property type="match status" value="1"/>
</dbReference>
<dbReference type="EMBL" id="CP044205">
    <property type="protein sequence ID" value="QFY42929.1"/>
    <property type="molecule type" value="Genomic_DNA"/>
</dbReference>
<evidence type="ECO:0000256" key="9">
    <source>
        <dbReference type="SAM" id="Phobius"/>
    </source>
</evidence>
<sequence length="354" mass="39044">MSVLDRYIGFEVIKGVFIAILVLLALLNFFTFTDELGEIGHGDYGFFEIFKYLALTTPRGFYDLLPSAALLGALSSLGALANNRELVAIQAAGGSKLGIVLAVIKAGVLLAIFTALVGEYVSPVSERAAQILRSSSLHEQVASLTKYGFWVRDGNIFINIRKTHQHVMLNDISIYEVESNKLLKRASHADKAVYDKGTWYLESIKSSYFGGPRVVIDRADSTRWDTIVAPDLLSLFAVKPEHLSAAELLKYMDYMEDNAQQSLSVELAFWERMVNPFVTIAMLLVAVPFVLSVGRDSTMGQRIVVGVVFGLGFYLFNRMVGHLGLVYEVNPVFTATLPTLTVLAGAIYGLLRLR</sequence>
<comment type="similarity">
    <text evidence="3">Belongs to the LptF/LptG family.</text>
</comment>
<dbReference type="AlphaFoldDB" id="A0A5Q0BHC1"/>
<dbReference type="RefSeq" id="WP_153248918.1">
    <property type="nucleotide sequence ID" value="NZ_CP044205.1"/>
</dbReference>
<keyword evidence="11" id="KW-1185">Reference proteome</keyword>